<dbReference type="EMBL" id="CAJNOJ010000100">
    <property type="protein sequence ID" value="CAF1109197.1"/>
    <property type="molecule type" value="Genomic_DNA"/>
</dbReference>
<dbReference type="AlphaFoldDB" id="A0A814PQV0"/>
<accession>A0A814PQV0</accession>
<evidence type="ECO:0000313" key="3">
    <source>
        <dbReference type="Proteomes" id="UP000663852"/>
    </source>
</evidence>
<evidence type="ECO:0000313" key="2">
    <source>
        <dbReference type="EMBL" id="CAF1109197.1"/>
    </source>
</evidence>
<feature type="compositionally biased region" description="Basic and acidic residues" evidence="1">
    <location>
        <begin position="115"/>
        <end position="127"/>
    </location>
</feature>
<gene>
    <name evidence="2" type="ORF">EDS130_LOCUS20413</name>
</gene>
<feature type="region of interest" description="Disordered" evidence="1">
    <location>
        <begin position="22"/>
        <end position="46"/>
    </location>
</feature>
<protein>
    <submittedName>
        <fullName evidence="2">Uncharacterized protein</fullName>
    </submittedName>
</protein>
<name>A0A814PQV0_ADIRI</name>
<evidence type="ECO:0000256" key="1">
    <source>
        <dbReference type="SAM" id="MobiDB-lite"/>
    </source>
</evidence>
<organism evidence="2 3">
    <name type="scientific">Adineta ricciae</name>
    <name type="common">Rotifer</name>
    <dbReference type="NCBI Taxonomy" id="249248"/>
    <lineage>
        <taxon>Eukaryota</taxon>
        <taxon>Metazoa</taxon>
        <taxon>Spiralia</taxon>
        <taxon>Gnathifera</taxon>
        <taxon>Rotifera</taxon>
        <taxon>Eurotatoria</taxon>
        <taxon>Bdelloidea</taxon>
        <taxon>Adinetida</taxon>
        <taxon>Adinetidae</taxon>
        <taxon>Adineta</taxon>
    </lineage>
</organism>
<proteinExistence type="predicted"/>
<sequence>MDDDQSINKTDDYGVVRMDNVLDDNGPGYDLMHVNDGDNGRGGNLPKIDRDHHEVDVDNNYDGFDDDENSAEDILRQITDMNTEVHRLQEKQQSISSGIKTKEKQLKPISNKQDNQAKEIQKEVDDLKARDSSLDVNLKFWKQEIEMKKKSLLEKKENLLNQII</sequence>
<reference evidence="2" key="1">
    <citation type="submission" date="2021-02" db="EMBL/GenBank/DDBJ databases">
        <authorList>
            <person name="Nowell W R."/>
        </authorList>
    </citation>
    <scope>NUCLEOTIDE SEQUENCE</scope>
</reference>
<feature type="region of interest" description="Disordered" evidence="1">
    <location>
        <begin position="89"/>
        <end position="127"/>
    </location>
</feature>
<dbReference type="Proteomes" id="UP000663852">
    <property type="component" value="Unassembled WGS sequence"/>
</dbReference>
<comment type="caution">
    <text evidence="2">The sequence shown here is derived from an EMBL/GenBank/DDBJ whole genome shotgun (WGS) entry which is preliminary data.</text>
</comment>